<dbReference type="Pfam" id="PF08683">
    <property type="entry name" value="CAMSAP_CKK"/>
    <property type="match status" value="1"/>
</dbReference>
<dbReference type="PANTHER" id="PTHR21595:SF0">
    <property type="entry name" value="PATRONIN"/>
    <property type="match status" value="1"/>
</dbReference>
<dbReference type="EMBL" id="JADGJH010001235">
    <property type="protein sequence ID" value="KAJ3116335.1"/>
    <property type="molecule type" value="Genomic_DNA"/>
</dbReference>
<evidence type="ECO:0000259" key="2">
    <source>
        <dbReference type="PROSITE" id="PS51508"/>
    </source>
</evidence>
<feature type="compositionally biased region" description="Polar residues" evidence="1">
    <location>
        <begin position="1172"/>
        <end position="1186"/>
    </location>
</feature>
<keyword evidence="4" id="KW-1185">Reference proteome</keyword>
<feature type="region of interest" description="Disordered" evidence="1">
    <location>
        <begin position="867"/>
        <end position="903"/>
    </location>
</feature>
<dbReference type="GO" id="GO:0008017">
    <property type="term" value="F:microtubule binding"/>
    <property type="evidence" value="ECO:0007669"/>
    <property type="project" value="InterPro"/>
</dbReference>
<comment type="caution">
    <text evidence="3">The sequence shown here is derived from an EMBL/GenBank/DDBJ whole genome shotgun (WGS) entry which is preliminary data.</text>
</comment>
<dbReference type="GO" id="GO:0005516">
    <property type="term" value="F:calmodulin binding"/>
    <property type="evidence" value="ECO:0007669"/>
    <property type="project" value="InterPro"/>
</dbReference>
<evidence type="ECO:0000313" key="3">
    <source>
        <dbReference type="EMBL" id="KAJ3116335.1"/>
    </source>
</evidence>
<evidence type="ECO:0000256" key="1">
    <source>
        <dbReference type="SAM" id="MobiDB-lite"/>
    </source>
</evidence>
<feature type="region of interest" description="Disordered" evidence="1">
    <location>
        <begin position="812"/>
        <end position="832"/>
    </location>
</feature>
<feature type="compositionally biased region" description="Basic residues" evidence="1">
    <location>
        <begin position="944"/>
        <end position="956"/>
    </location>
</feature>
<dbReference type="InterPro" id="IPR014797">
    <property type="entry name" value="CKK_CAMSAP"/>
</dbReference>
<protein>
    <recommendedName>
        <fullName evidence="2">CKK domain-containing protein</fullName>
    </recommendedName>
</protein>
<feature type="domain" description="CKK" evidence="2">
    <location>
        <begin position="1193"/>
        <end position="1329"/>
    </location>
</feature>
<dbReference type="SMART" id="SM01051">
    <property type="entry name" value="CAMSAP_CKK"/>
    <property type="match status" value="1"/>
</dbReference>
<dbReference type="InterPro" id="IPR032940">
    <property type="entry name" value="CAMSAP"/>
</dbReference>
<dbReference type="SUPFAM" id="SSF50346">
    <property type="entry name" value="PRC-barrel domain"/>
    <property type="match status" value="1"/>
</dbReference>
<dbReference type="Proteomes" id="UP001211907">
    <property type="component" value="Unassembled WGS sequence"/>
</dbReference>
<dbReference type="PROSITE" id="PS51508">
    <property type="entry name" value="CKK"/>
    <property type="match status" value="1"/>
</dbReference>
<reference evidence="3" key="1">
    <citation type="submission" date="2020-05" db="EMBL/GenBank/DDBJ databases">
        <title>Phylogenomic resolution of chytrid fungi.</title>
        <authorList>
            <person name="Stajich J.E."/>
            <person name="Amses K."/>
            <person name="Simmons R."/>
            <person name="Seto K."/>
            <person name="Myers J."/>
            <person name="Bonds A."/>
            <person name="Quandt C.A."/>
            <person name="Barry K."/>
            <person name="Liu P."/>
            <person name="Grigoriev I."/>
            <person name="Longcore J.E."/>
            <person name="James T.Y."/>
        </authorList>
    </citation>
    <scope>NUCLEOTIDE SEQUENCE</scope>
    <source>
        <strain evidence="3">JEL0513</strain>
    </source>
</reference>
<dbReference type="InterPro" id="IPR011033">
    <property type="entry name" value="PRC_barrel-like_sf"/>
</dbReference>
<dbReference type="InterPro" id="IPR038209">
    <property type="entry name" value="CKK_dom_sf"/>
</dbReference>
<organism evidence="3 4">
    <name type="scientific">Physocladia obscura</name>
    <dbReference type="NCBI Taxonomy" id="109957"/>
    <lineage>
        <taxon>Eukaryota</taxon>
        <taxon>Fungi</taxon>
        <taxon>Fungi incertae sedis</taxon>
        <taxon>Chytridiomycota</taxon>
        <taxon>Chytridiomycota incertae sedis</taxon>
        <taxon>Chytridiomycetes</taxon>
        <taxon>Chytridiales</taxon>
        <taxon>Chytriomycetaceae</taxon>
        <taxon>Physocladia</taxon>
    </lineage>
</organism>
<dbReference type="Gene3D" id="3.10.20.360">
    <property type="entry name" value="CKK domain"/>
    <property type="match status" value="1"/>
</dbReference>
<dbReference type="PANTHER" id="PTHR21595">
    <property type="entry name" value="PATRONIN"/>
    <property type="match status" value="1"/>
</dbReference>
<evidence type="ECO:0000313" key="4">
    <source>
        <dbReference type="Proteomes" id="UP001211907"/>
    </source>
</evidence>
<accession>A0AAD5XF37</accession>
<sequence>MGLVKEGDLIRLSPQPLEEKKINSEKYSSIEAADTANGPDAAIVIDWVSNEILGAAADFTDPFVLIQILATVAPKSVNLSYYSSDHAFSCDNLHSVTVDMLFNGLDSINLTVNESKQDVLSGNIVPIFNIACNLYRWTKENAFNKKALINEQVENLPTQTMEIHAVSTKILDNVTSPTAKNILYKPSEQSFIPVVRWLVRLVRDESDSHDFLGSYNCAEEIMKTSHILESARKNVPEKEIIAALTHGALYTIASKLLFEESNLNTLIDSLYPTQVSGKNDIDWVNAKDGFLDLLLAHKLLGFQESMKSCIGAMIKDNCPFYESIHSNIIEALMHHSIHDIHVNDIVSHINDKFPKHFAVKNYPYDMEEALLLWFKKVAEYFHSVTNNNQINEWYQAACQANELKYLLLDGTAASVVILTYFEELNLEEVSFARDSCRSNWFFIYSLAAKLGIPCPCWKAEEIAEIGEISLSSFEVPFLVFGSELFQWIYLSNKTPILSTGDNIKSESIPKLEEKVTESSESVKESKWLPIDSALFIDQHTTTPDPQSADTTAHVQIVVENIADTFTVSVKSRSVTPTTFAAASILSHETEILYKSFIHQIDQAVDASEEKHLIAEKENAVADFDRESTNIVVATKAVEPSSSSREFEIISIESEIFANATVDEKNIQTVVQTPEVSSRAGMEKVTQIVVESNCVQKIAPKPVVMKKLSQTPQQIITLQTKKGIQLPPKKEKTIVEPCAQPKSTAVPENSAADAWTLSVSASTTARDRKRKLRSLLQKAVVTLPPPHSIPQVAAAESVTLQSAMTENQLLSDSSFPQISHPPTPVASSSPSSAIMTPATAIKSEVPKLPPISMRHEINVSIKSTAFSGSQTSESKAIMPFTVKNSQEYDSDEAEDNRPPSFNISDIVISDLDDSSSSGSNNSAVEDEEIVNCTVARAESIASSSPKRRRQILKKKRIQPQSLAEKQKNSKNRFPSEDDDNDWIAVSSWSAVTRKSLSKRASAAVVRVRTACRKVVRVPVKATSVNNASNKTDIGNNFDSRREEEKEERILKAELQKFKGLVFIPLSDNIDNRSGSSDGESDNTFRVDFDKLPRPTATKQLPRRLSARFKKYPAAKVTMKNDMIQEKIPPSKKVDLHISDNEKGLFEQPTTTSGTDLASTFTLQELPSSPAKPTEQQQNANQIQSGTAPTPPKILKISPYKRTAAGNRQIVQNALTHVCLAGGVNLNLRQEVFERLSNSSWKHHILVLRNSTNHTYSGICAYNPQTQTLDVIHSAVSSSAMNLFRTLPVVGGAPICARDVECYFKYDCGGRRFREVKTGGFGICCDAISLK</sequence>
<feature type="region of interest" description="Disordered" evidence="1">
    <location>
        <begin position="937"/>
        <end position="977"/>
    </location>
</feature>
<feature type="region of interest" description="Disordered" evidence="1">
    <location>
        <begin position="1164"/>
        <end position="1191"/>
    </location>
</feature>
<gene>
    <name evidence="3" type="ORF">HK100_001096</name>
</gene>
<name>A0AAD5XF37_9FUNG</name>
<proteinExistence type="predicted"/>